<dbReference type="GO" id="GO:0016787">
    <property type="term" value="F:hydrolase activity"/>
    <property type="evidence" value="ECO:0007669"/>
    <property type="project" value="UniProtKB-KW"/>
</dbReference>
<evidence type="ECO:0000259" key="2">
    <source>
        <dbReference type="PROSITE" id="PS51192"/>
    </source>
</evidence>
<dbReference type="SMART" id="SM00487">
    <property type="entry name" value="DEXDc"/>
    <property type="match status" value="1"/>
</dbReference>
<dbReference type="CDD" id="cd18793">
    <property type="entry name" value="SF2_C_SNF"/>
    <property type="match status" value="1"/>
</dbReference>
<dbReference type="GO" id="GO:0006281">
    <property type="term" value="P:DNA repair"/>
    <property type="evidence" value="ECO:0007669"/>
    <property type="project" value="TreeGrafter"/>
</dbReference>
<keyword evidence="4" id="KW-0067">ATP-binding</keyword>
<dbReference type="InterPro" id="IPR000330">
    <property type="entry name" value="SNF2_N"/>
</dbReference>
<dbReference type="InterPro" id="IPR027417">
    <property type="entry name" value="P-loop_NTPase"/>
</dbReference>
<dbReference type="Pfam" id="PF00176">
    <property type="entry name" value="SNF2-rel_dom"/>
    <property type="match status" value="1"/>
</dbReference>
<keyword evidence="4" id="KW-0547">Nucleotide-binding</keyword>
<dbReference type="Gene3D" id="3.40.50.10810">
    <property type="entry name" value="Tandem AAA-ATPase domain"/>
    <property type="match status" value="1"/>
</dbReference>
<dbReference type="SMART" id="SM00490">
    <property type="entry name" value="HELICc"/>
    <property type="match status" value="1"/>
</dbReference>
<dbReference type="GO" id="GO:0005524">
    <property type="term" value="F:ATP binding"/>
    <property type="evidence" value="ECO:0007669"/>
    <property type="project" value="InterPro"/>
</dbReference>
<reference evidence="4" key="1">
    <citation type="submission" date="2020-04" db="EMBL/GenBank/DDBJ databases">
        <authorList>
            <person name="Chiriac C."/>
            <person name="Salcher M."/>
            <person name="Ghai R."/>
            <person name="Kavagutti S V."/>
        </authorList>
    </citation>
    <scope>NUCLEOTIDE SEQUENCE</scope>
</reference>
<evidence type="ECO:0000259" key="3">
    <source>
        <dbReference type="PROSITE" id="PS51194"/>
    </source>
</evidence>
<feature type="domain" description="Helicase C-terminal" evidence="3">
    <location>
        <begin position="346"/>
        <end position="501"/>
    </location>
</feature>
<accession>A0A6J5LA31</accession>
<dbReference type="EMBL" id="LR796226">
    <property type="protein sequence ID" value="CAB4128679.1"/>
    <property type="molecule type" value="Genomic_DNA"/>
</dbReference>
<sequence length="522" mass="58259">MFQGTLKPYQVEAVEKMVDQKTILVAYEMGLGKTPMTIAAIEELRTQGEIGQPVLVLCLASLKYQWQKEVAKFSDSDAIVIDGTPKVRTQQYAEASRYEYVIMNYEQVVNDWEYLRTQNFAAVICDEATAIKGFRAKRAKKVKELSKSIPIRFALTGTPIENGKPEEIFSIMQFVDPKILGRFDLFDKTFIVRNHFGGVQRYRNLPLLNKTLMEHTVRKSQKDEDVAPYLPDAVYRDPLIVKLDRGSQTLYNQIAADLMEILSEAKEMFGSSFNVAAHYGQTYQPGDPAVEMRGEIMSRIGALRMLCSSPNVLLSSAAKFEQHTGQGSAYIHSLGNLLNGISKTPKLDAAMDYLVEHLSIDESYKAVVFASYLDSVAELVDRLNAKGFGAVAYTGEMNAVKKEDAKVKFQTRAHIRVLVSSDAGGYGVDLPQANLLVNYDQPWSSGLLVQRNGRINRTSSEWTTITIQDILVKDSIEQRQFDMLRQKSSIAGAILDGENINTRGGVDLTVGSLIEFITAKLI</sequence>
<dbReference type="SUPFAM" id="SSF52540">
    <property type="entry name" value="P-loop containing nucleoside triphosphate hydrolases"/>
    <property type="match status" value="2"/>
</dbReference>
<feature type="domain" description="Helicase ATP-binding" evidence="2">
    <location>
        <begin position="14"/>
        <end position="177"/>
    </location>
</feature>
<name>A0A6J5LA31_9CAUD</name>
<dbReference type="InterPro" id="IPR049730">
    <property type="entry name" value="SNF2/RAD54-like_C"/>
</dbReference>
<evidence type="ECO:0000256" key="1">
    <source>
        <dbReference type="ARBA" id="ARBA00022801"/>
    </source>
</evidence>
<dbReference type="InterPro" id="IPR014001">
    <property type="entry name" value="Helicase_ATP-bd"/>
</dbReference>
<dbReference type="PROSITE" id="PS51194">
    <property type="entry name" value="HELICASE_CTER"/>
    <property type="match status" value="1"/>
</dbReference>
<dbReference type="Gene3D" id="3.40.50.300">
    <property type="entry name" value="P-loop containing nucleotide triphosphate hydrolases"/>
    <property type="match status" value="1"/>
</dbReference>
<dbReference type="PANTHER" id="PTHR45766">
    <property type="entry name" value="DNA ANNEALING HELICASE AND ENDONUCLEASE ZRANB3 FAMILY MEMBER"/>
    <property type="match status" value="1"/>
</dbReference>
<dbReference type="Pfam" id="PF00271">
    <property type="entry name" value="Helicase_C"/>
    <property type="match status" value="1"/>
</dbReference>
<keyword evidence="1" id="KW-0378">Hydrolase</keyword>
<dbReference type="InterPro" id="IPR001650">
    <property type="entry name" value="Helicase_C-like"/>
</dbReference>
<dbReference type="InterPro" id="IPR038718">
    <property type="entry name" value="SNF2-like_sf"/>
</dbReference>
<keyword evidence="4" id="KW-0347">Helicase</keyword>
<dbReference type="GO" id="GO:0004386">
    <property type="term" value="F:helicase activity"/>
    <property type="evidence" value="ECO:0007669"/>
    <property type="project" value="UniProtKB-KW"/>
</dbReference>
<evidence type="ECO:0000313" key="4">
    <source>
        <dbReference type="EMBL" id="CAB4128679.1"/>
    </source>
</evidence>
<dbReference type="PROSITE" id="PS51192">
    <property type="entry name" value="HELICASE_ATP_BIND_1"/>
    <property type="match status" value="1"/>
</dbReference>
<protein>
    <submittedName>
        <fullName evidence="4">HepA Superfamily II DNA/RNA helicases, SNF2 family</fullName>
    </submittedName>
</protein>
<dbReference type="GO" id="GO:0031297">
    <property type="term" value="P:replication fork processing"/>
    <property type="evidence" value="ECO:0007669"/>
    <property type="project" value="TreeGrafter"/>
</dbReference>
<dbReference type="CDD" id="cd17919">
    <property type="entry name" value="DEXHc_Snf"/>
    <property type="match status" value="1"/>
</dbReference>
<organism evidence="4">
    <name type="scientific">uncultured Caudovirales phage</name>
    <dbReference type="NCBI Taxonomy" id="2100421"/>
    <lineage>
        <taxon>Viruses</taxon>
        <taxon>Duplodnaviria</taxon>
        <taxon>Heunggongvirae</taxon>
        <taxon>Uroviricota</taxon>
        <taxon>Caudoviricetes</taxon>
        <taxon>Peduoviridae</taxon>
        <taxon>Maltschvirus</taxon>
        <taxon>Maltschvirus maltsch</taxon>
    </lineage>
</organism>
<dbReference type="PANTHER" id="PTHR45766:SF6">
    <property type="entry name" value="SWI_SNF-RELATED MATRIX-ASSOCIATED ACTIN-DEPENDENT REGULATOR OF CHROMATIN SUBFAMILY A-LIKE PROTEIN 1"/>
    <property type="match status" value="1"/>
</dbReference>
<gene>
    <name evidence="4" type="ORF">UFOVP111_58</name>
</gene>
<proteinExistence type="predicted"/>